<dbReference type="InterPro" id="IPR018485">
    <property type="entry name" value="FGGY_C"/>
</dbReference>
<dbReference type="RefSeq" id="WP_084097702.1">
    <property type="nucleotide sequence ID" value="NZ_FWXK01000001.1"/>
</dbReference>
<feature type="domain" description="Carbohydrate kinase FGGY N-terminal" evidence="4">
    <location>
        <begin position="2"/>
        <end position="204"/>
    </location>
</feature>
<dbReference type="InterPro" id="IPR043129">
    <property type="entry name" value="ATPase_NBD"/>
</dbReference>
<dbReference type="InterPro" id="IPR018484">
    <property type="entry name" value="FGGY_N"/>
</dbReference>
<reference evidence="7" key="1">
    <citation type="submission" date="2017-04" db="EMBL/GenBank/DDBJ databases">
        <authorList>
            <person name="Varghese N."/>
            <person name="Submissions S."/>
        </authorList>
    </citation>
    <scope>NUCLEOTIDE SEQUENCE [LARGE SCALE GENOMIC DNA]</scope>
    <source>
        <strain evidence="7">DSM 21500</strain>
    </source>
</reference>
<name>A0A1W1Y232_9LACT</name>
<dbReference type="SUPFAM" id="SSF53067">
    <property type="entry name" value="Actin-like ATPase domain"/>
    <property type="match status" value="2"/>
</dbReference>
<gene>
    <name evidence="6" type="ORF">SAMN04487984_0085</name>
</gene>
<feature type="domain" description="Carbohydrate kinase FGGY C-terminal" evidence="5">
    <location>
        <begin position="245"/>
        <end position="427"/>
    </location>
</feature>
<dbReference type="PANTHER" id="PTHR43095:SF2">
    <property type="entry name" value="GLUCONOKINASE"/>
    <property type="match status" value="1"/>
</dbReference>
<organism evidence="6 7">
    <name type="scientific">Aerococcus suis</name>
    <dbReference type="NCBI Taxonomy" id="371602"/>
    <lineage>
        <taxon>Bacteria</taxon>
        <taxon>Bacillati</taxon>
        <taxon>Bacillota</taxon>
        <taxon>Bacilli</taxon>
        <taxon>Lactobacillales</taxon>
        <taxon>Aerococcaceae</taxon>
        <taxon>Aerococcus</taxon>
    </lineage>
</organism>
<evidence type="ECO:0000313" key="7">
    <source>
        <dbReference type="Proteomes" id="UP000243884"/>
    </source>
</evidence>
<evidence type="ECO:0000256" key="2">
    <source>
        <dbReference type="ARBA" id="ARBA00022679"/>
    </source>
</evidence>
<dbReference type="InterPro" id="IPR000577">
    <property type="entry name" value="Carb_kinase_FGGY"/>
</dbReference>
<dbReference type="GO" id="GO:0005975">
    <property type="term" value="P:carbohydrate metabolic process"/>
    <property type="evidence" value="ECO:0007669"/>
    <property type="project" value="InterPro"/>
</dbReference>
<evidence type="ECO:0000259" key="5">
    <source>
        <dbReference type="Pfam" id="PF02782"/>
    </source>
</evidence>
<evidence type="ECO:0000259" key="4">
    <source>
        <dbReference type="Pfam" id="PF00370"/>
    </source>
</evidence>
<sequence length="484" mass="54655">MLAVIDIGTSHLKLAVFHECHCVDTIERKNVTYQPNPGSQEQNPVQILADVKGMFYEANKKWSITKILFSSQMHSFILTTATGEVIQPSLIWSDQRASKLGVQFQQSALADKIYHQTGTPIHAMSPFIKAYYYKQKEPKQFGNPNLRMMGIKTYLIWQLTGEFVIDIPTASTSGMMNLQTKNWDKTILSLLGMTPNQLPKIVSSLMPLQMVEIGSHNRQVLIYPGSTDGALANYAYEALTTKQLLLSFGTSGAIRYLSEKPHLSSANDLFCYLVADNGPYLIGGALNNMGNILANTYQNPDVNQTMSFEDMLSVMVASNFPPNHFIYLPYQYGERAPFWNSELTVQCIGNWHNASSHDKLQAIFAGIFYQVRLLLDKIHEQFFHNGGRPLLVNGKIFQHPTVCQKVATILNYPIQPLTMGDASLIGGYRLLTHQEIPVSQADGVFYPVKEQVDVYTQQYQQFKQNAYHQDRRVKDKLTMESSDK</sequence>
<proteinExistence type="inferred from homology"/>
<accession>A0A1W1Y232</accession>
<evidence type="ECO:0000256" key="3">
    <source>
        <dbReference type="ARBA" id="ARBA00022777"/>
    </source>
</evidence>
<dbReference type="Gene3D" id="3.30.420.40">
    <property type="match status" value="2"/>
</dbReference>
<dbReference type="GO" id="GO:0016301">
    <property type="term" value="F:kinase activity"/>
    <property type="evidence" value="ECO:0007669"/>
    <property type="project" value="UniProtKB-KW"/>
</dbReference>
<dbReference type="Pfam" id="PF02782">
    <property type="entry name" value="FGGY_C"/>
    <property type="match status" value="1"/>
</dbReference>
<dbReference type="PIRSF" id="PIRSF000538">
    <property type="entry name" value="GlpK"/>
    <property type="match status" value="1"/>
</dbReference>
<dbReference type="PANTHER" id="PTHR43095">
    <property type="entry name" value="SUGAR KINASE"/>
    <property type="match status" value="1"/>
</dbReference>
<keyword evidence="3 6" id="KW-0418">Kinase</keyword>
<dbReference type="Proteomes" id="UP000243884">
    <property type="component" value="Unassembled WGS sequence"/>
</dbReference>
<dbReference type="AlphaFoldDB" id="A0A1W1Y232"/>
<dbReference type="Pfam" id="PF00370">
    <property type="entry name" value="FGGY_N"/>
    <property type="match status" value="1"/>
</dbReference>
<dbReference type="EMBL" id="FWXK01000001">
    <property type="protein sequence ID" value="SMC30195.1"/>
    <property type="molecule type" value="Genomic_DNA"/>
</dbReference>
<dbReference type="OrthoDB" id="9805576at2"/>
<evidence type="ECO:0000256" key="1">
    <source>
        <dbReference type="ARBA" id="ARBA00009156"/>
    </source>
</evidence>
<keyword evidence="2" id="KW-0808">Transferase</keyword>
<protein>
    <submittedName>
        <fullName evidence="6">Gluconate kinase, FGGY family</fullName>
    </submittedName>
</protein>
<dbReference type="InterPro" id="IPR050406">
    <property type="entry name" value="FGGY_Carb_Kinase"/>
</dbReference>
<comment type="similarity">
    <text evidence="1">Belongs to the FGGY kinase family.</text>
</comment>
<evidence type="ECO:0000313" key="6">
    <source>
        <dbReference type="EMBL" id="SMC30195.1"/>
    </source>
</evidence>
<dbReference type="STRING" id="371602.SAMN04487984_0085"/>
<keyword evidence="7" id="KW-1185">Reference proteome</keyword>